<protein>
    <recommendedName>
        <fullName evidence="1">non-specific serine/threonine protein kinase</fullName>
        <ecNumber evidence="1">2.7.11.1</ecNumber>
    </recommendedName>
</protein>
<keyword evidence="6 9" id="KW-0067">ATP-binding</keyword>
<dbReference type="InterPro" id="IPR017441">
    <property type="entry name" value="Protein_kinase_ATP_BS"/>
</dbReference>
<dbReference type="InterPro" id="IPR000719">
    <property type="entry name" value="Prot_kinase_dom"/>
</dbReference>
<feature type="binding site" evidence="9">
    <location>
        <position position="39"/>
    </location>
    <ligand>
        <name>ATP</name>
        <dbReference type="ChEBI" id="CHEBI:30616"/>
    </ligand>
</feature>
<evidence type="ECO:0000256" key="4">
    <source>
        <dbReference type="ARBA" id="ARBA00022741"/>
    </source>
</evidence>
<dbReference type="EMBL" id="LJCR01001005">
    <property type="protein sequence ID" value="KPV51242.1"/>
    <property type="molecule type" value="Genomic_DNA"/>
</dbReference>
<dbReference type="Gene3D" id="3.30.200.20">
    <property type="entry name" value="Phosphorylase Kinase, domain 1"/>
    <property type="match status" value="1"/>
</dbReference>
<dbReference type="PROSITE" id="PS50011">
    <property type="entry name" value="PROTEIN_KINASE_DOM"/>
    <property type="match status" value="1"/>
</dbReference>
<keyword evidence="4 9" id="KW-0547">Nucleotide-binding</keyword>
<dbReference type="PROSITE" id="PS00108">
    <property type="entry name" value="PROTEIN_KINASE_ST"/>
    <property type="match status" value="1"/>
</dbReference>
<dbReference type="CDD" id="cd14014">
    <property type="entry name" value="STKc_PknB_like"/>
    <property type="match status" value="1"/>
</dbReference>
<dbReference type="GO" id="GO:0005524">
    <property type="term" value="F:ATP binding"/>
    <property type="evidence" value="ECO:0007669"/>
    <property type="project" value="UniProtKB-UniRule"/>
</dbReference>
<dbReference type="Gene3D" id="1.10.510.10">
    <property type="entry name" value="Transferase(Phosphotransferase) domain 1"/>
    <property type="match status" value="1"/>
</dbReference>
<dbReference type="FunFam" id="1.10.510.10:FF:000021">
    <property type="entry name" value="Serine/threonine protein kinase"/>
    <property type="match status" value="1"/>
</dbReference>
<evidence type="ECO:0000256" key="3">
    <source>
        <dbReference type="ARBA" id="ARBA00022679"/>
    </source>
</evidence>
<feature type="non-terminal residue" evidence="11">
    <location>
        <position position="239"/>
    </location>
</feature>
<evidence type="ECO:0000256" key="8">
    <source>
        <dbReference type="ARBA" id="ARBA00048679"/>
    </source>
</evidence>
<evidence type="ECO:0000256" key="7">
    <source>
        <dbReference type="ARBA" id="ARBA00047899"/>
    </source>
</evidence>
<dbReference type="SUPFAM" id="SSF56112">
    <property type="entry name" value="Protein kinase-like (PK-like)"/>
    <property type="match status" value="1"/>
</dbReference>
<comment type="catalytic activity">
    <reaction evidence="7">
        <text>L-threonyl-[protein] + ATP = O-phospho-L-threonyl-[protein] + ADP + H(+)</text>
        <dbReference type="Rhea" id="RHEA:46608"/>
        <dbReference type="Rhea" id="RHEA-COMP:11060"/>
        <dbReference type="Rhea" id="RHEA-COMP:11605"/>
        <dbReference type="ChEBI" id="CHEBI:15378"/>
        <dbReference type="ChEBI" id="CHEBI:30013"/>
        <dbReference type="ChEBI" id="CHEBI:30616"/>
        <dbReference type="ChEBI" id="CHEBI:61977"/>
        <dbReference type="ChEBI" id="CHEBI:456216"/>
        <dbReference type="EC" id="2.7.11.1"/>
    </reaction>
</comment>
<comment type="caution">
    <text evidence="11">The sequence shown here is derived from an EMBL/GenBank/DDBJ whole genome shotgun (WGS) entry which is preliminary data.</text>
</comment>
<feature type="domain" description="Protein kinase" evidence="10">
    <location>
        <begin position="10"/>
        <end position="239"/>
    </location>
</feature>
<evidence type="ECO:0000256" key="2">
    <source>
        <dbReference type="ARBA" id="ARBA00022527"/>
    </source>
</evidence>
<sequence>MQQKVLNSRYELEQKLGEGGMARVYRGRDLRLNRPVAIKVLHSHYASDTGFLQRFHHEAQAVANLRHSNIVDVYDVGQDGDIHYIVMEYVPGSDLKALILREAPLAVDRAVAIAEAVANGLEAAHRLGMIHRDIKPQNIIVSDNGAVKITDFGIAKSKMSTAMTETGVTFGTADYISPEQARGQQATPQSDIYALGITLYEMLTGRLPFTGDNAIAVAMQHVGTEPPPPRMYNARIPPQ</sequence>
<proteinExistence type="predicted"/>
<keyword evidence="5 11" id="KW-0418">Kinase</keyword>
<dbReference type="EC" id="2.7.11.1" evidence="1"/>
<keyword evidence="12" id="KW-1185">Reference proteome</keyword>
<evidence type="ECO:0000259" key="10">
    <source>
        <dbReference type="PROSITE" id="PS50011"/>
    </source>
</evidence>
<gene>
    <name evidence="11" type="ORF">SE17_22365</name>
</gene>
<evidence type="ECO:0000256" key="1">
    <source>
        <dbReference type="ARBA" id="ARBA00012513"/>
    </source>
</evidence>
<evidence type="ECO:0000256" key="5">
    <source>
        <dbReference type="ARBA" id="ARBA00022777"/>
    </source>
</evidence>
<organism evidence="11 12">
    <name type="scientific">Kouleothrix aurantiaca</name>
    <dbReference type="NCBI Taxonomy" id="186479"/>
    <lineage>
        <taxon>Bacteria</taxon>
        <taxon>Bacillati</taxon>
        <taxon>Chloroflexota</taxon>
        <taxon>Chloroflexia</taxon>
        <taxon>Chloroflexales</taxon>
        <taxon>Roseiflexineae</taxon>
        <taxon>Roseiflexaceae</taxon>
        <taxon>Kouleothrix</taxon>
    </lineage>
</organism>
<evidence type="ECO:0000256" key="9">
    <source>
        <dbReference type="PROSITE-ProRule" id="PRU10141"/>
    </source>
</evidence>
<keyword evidence="3" id="KW-0808">Transferase</keyword>
<comment type="catalytic activity">
    <reaction evidence="8">
        <text>L-seryl-[protein] + ATP = O-phospho-L-seryl-[protein] + ADP + H(+)</text>
        <dbReference type="Rhea" id="RHEA:17989"/>
        <dbReference type="Rhea" id="RHEA-COMP:9863"/>
        <dbReference type="Rhea" id="RHEA-COMP:11604"/>
        <dbReference type="ChEBI" id="CHEBI:15378"/>
        <dbReference type="ChEBI" id="CHEBI:29999"/>
        <dbReference type="ChEBI" id="CHEBI:30616"/>
        <dbReference type="ChEBI" id="CHEBI:83421"/>
        <dbReference type="ChEBI" id="CHEBI:456216"/>
        <dbReference type="EC" id="2.7.11.1"/>
    </reaction>
</comment>
<dbReference type="PANTHER" id="PTHR43289:SF34">
    <property type="entry name" value="SERINE_THREONINE-PROTEIN KINASE YBDM-RELATED"/>
    <property type="match status" value="1"/>
</dbReference>
<dbReference type="SMART" id="SM00220">
    <property type="entry name" value="S_TKc"/>
    <property type="match status" value="1"/>
</dbReference>
<evidence type="ECO:0000256" key="6">
    <source>
        <dbReference type="ARBA" id="ARBA00022840"/>
    </source>
</evidence>
<dbReference type="FunFam" id="3.30.200.20:FF:000035">
    <property type="entry name" value="Serine/threonine protein kinase Stk1"/>
    <property type="match status" value="1"/>
</dbReference>
<dbReference type="InterPro" id="IPR011009">
    <property type="entry name" value="Kinase-like_dom_sf"/>
</dbReference>
<dbReference type="AlphaFoldDB" id="A0A0P9DE89"/>
<name>A0A0P9DE89_9CHLR</name>
<reference evidence="11 12" key="1">
    <citation type="submission" date="2015-09" db="EMBL/GenBank/DDBJ databases">
        <title>Draft genome sequence of Kouleothrix aurantiaca JCM 19913.</title>
        <authorList>
            <person name="Hemp J."/>
        </authorList>
    </citation>
    <scope>NUCLEOTIDE SEQUENCE [LARGE SCALE GENOMIC DNA]</scope>
    <source>
        <strain evidence="11 12">COM-B</strain>
    </source>
</reference>
<dbReference type="PANTHER" id="PTHR43289">
    <property type="entry name" value="MITOGEN-ACTIVATED PROTEIN KINASE KINASE KINASE 20-RELATED"/>
    <property type="match status" value="1"/>
</dbReference>
<dbReference type="Proteomes" id="UP000050509">
    <property type="component" value="Unassembled WGS sequence"/>
</dbReference>
<accession>A0A0P9DE89</accession>
<evidence type="ECO:0000313" key="11">
    <source>
        <dbReference type="EMBL" id="KPV51242.1"/>
    </source>
</evidence>
<dbReference type="GO" id="GO:0004674">
    <property type="term" value="F:protein serine/threonine kinase activity"/>
    <property type="evidence" value="ECO:0007669"/>
    <property type="project" value="UniProtKB-KW"/>
</dbReference>
<dbReference type="PROSITE" id="PS00107">
    <property type="entry name" value="PROTEIN_KINASE_ATP"/>
    <property type="match status" value="1"/>
</dbReference>
<dbReference type="Pfam" id="PF00069">
    <property type="entry name" value="Pkinase"/>
    <property type="match status" value="1"/>
</dbReference>
<evidence type="ECO:0000313" key="12">
    <source>
        <dbReference type="Proteomes" id="UP000050509"/>
    </source>
</evidence>
<dbReference type="PATRIC" id="fig|186479.3.peg.74"/>
<dbReference type="InterPro" id="IPR008271">
    <property type="entry name" value="Ser/Thr_kinase_AS"/>
</dbReference>
<keyword evidence="2" id="KW-0723">Serine/threonine-protein kinase</keyword>